<dbReference type="EMBL" id="NKHZ01000039">
    <property type="protein sequence ID" value="PNS18564.1"/>
    <property type="molecule type" value="Genomic_DNA"/>
</dbReference>
<dbReference type="CDD" id="cd15904">
    <property type="entry name" value="TSPO_MBR"/>
    <property type="match status" value="1"/>
</dbReference>
<dbReference type="InterPro" id="IPR004307">
    <property type="entry name" value="TspO_MBR"/>
</dbReference>
<keyword evidence="8" id="KW-1185">Reference proteome</keyword>
<keyword evidence="4 6" id="KW-1133">Transmembrane helix</keyword>
<evidence type="ECO:0000256" key="3">
    <source>
        <dbReference type="ARBA" id="ARBA00022692"/>
    </source>
</evidence>
<dbReference type="Proteomes" id="UP000243797">
    <property type="component" value="Unassembled WGS sequence"/>
</dbReference>
<evidence type="ECO:0000256" key="2">
    <source>
        <dbReference type="ARBA" id="ARBA00007524"/>
    </source>
</evidence>
<dbReference type="STRING" id="2082308.A0A2K1QU18"/>
<comment type="subcellular location">
    <subcellularLocation>
        <location evidence="1">Membrane</location>
        <topology evidence="1">Multi-pass membrane protein</topology>
    </subcellularLocation>
</comment>
<evidence type="ECO:0000256" key="5">
    <source>
        <dbReference type="ARBA" id="ARBA00023136"/>
    </source>
</evidence>
<evidence type="ECO:0000256" key="6">
    <source>
        <dbReference type="SAM" id="Phobius"/>
    </source>
</evidence>
<feature type="transmembrane region" description="Helical" evidence="6">
    <location>
        <begin position="78"/>
        <end position="103"/>
    </location>
</feature>
<dbReference type="FunFam" id="1.20.1260.100:FF:000001">
    <property type="entry name" value="translocator protein 2"/>
    <property type="match status" value="1"/>
</dbReference>
<dbReference type="Pfam" id="PF03073">
    <property type="entry name" value="TspO_MBR"/>
    <property type="match status" value="1"/>
</dbReference>
<dbReference type="PANTHER" id="PTHR10057">
    <property type="entry name" value="PERIPHERAL-TYPE BENZODIAZEPINE RECEPTOR"/>
    <property type="match status" value="1"/>
</dbReference>
<organism evidence="7 8">
    <name type="scientific">Sphaceloma murrayae</name>
    <dbReference type="NCBI Taxonomy" id="2082308"/>
    <lineage>
        <taxon>Eukaryota</taxon>
        <taxon>Fungi</taxon>
        <taxon>Dikarya</taxon>
        <taxon>Ascomycota</taxon>
        <taxon>Pezizomycotina</taxon>
        <taxon>Dothideomycetes</taxon>
        <taxon>Dothideomycetidae</taxon>
        <taxon>Myriangiales</taxon>
        <taxon>Elsinoaceae</taxon>
        <taxon>Sphaceloma</taxon>
    </lineage>
</organism>
<evidence type="ECO:0000313" key="8">
    <source>
        <dbReference type="Proteomes" id="UP000243797"/>
    </source>
</evidence>
<accession>A0A2K1QU18</accession>
<comment type="caution">
    <text evidence="7">The sequence shown here is derived from an EMBL/GenBank/DDBJ whole genome shotgun (WGS) entry which is preliminary data.</text>
</comment>
<comment type="similarity">
    <text evidence="2">Belongs to the TspO/BZRP family.</text>
</comment>
<gene>
    <name evidence="7" type="ORF">CAC42_5103</name>
</gene>
<evidence type="ECO:0000256" key="4">
    <source>
        <dbReference type="ARBA" id="ARBA00022989"/>
    </source>
</evidence>
<evidence type="ECO:0000256" key="1">
    <source>
        <dbReference type="ARBA" id="ARBA00004141"/>
    </source>
</evidence>
<proteinExistence type="inferred from homology"/>
<dbReference type="OrthoDB" id="8841220at2759"/>
<feature type="transmembrane region" description="Helical" evidence="6">
    <location>
        <begin position="54"/>
        <end position="72"/>
    </location>
</feature>
<feature type="transmembrane region" description="Helical" evidence="6">
    <location>
        <begin position="28"/>
        <end position="47"/>
    </location>
</feature>
<keyword evidence="3 6" id="KW-0812">Transmembrane</keyword>
<dbReference type="PANTHER" id="PTHR10057:SF0">
    <property type="entry name" value="TRANSLOCATOR PROTEIN"/>
    <property type="match status" value="1"/>
</dbReference>
<name>A0A2K1QU18_9PEZI</name>
<keyword evidence="5 6" id="KW-0472">Membrane</keyword>
<dbReference type="GO" id="GO:0033013">
    <property type="term" value="P:tetrapyrrole metabolic process"/>
    <property type="evidence" value="ECO:0007669"/>
    <property type="project" value="UniProtKB-ARBA"/>
</dbReference>
<dbReference type="AlphaFoldDB" id="A0A2K1QU18"/>
<protein>
    <submittedName>
        <fullName evidence="7">Translocator</fullName>
    </submittedName>
</protein>
<dbReference type="InterPro" id="IPR038330">
    <property type="entry name" value="TspO/MBR-related_sf"/>
</dbReference>
<dbReference type="InParanoid" id="A0A2K1QU18"/>
<dbReference type="Gene3D" id="1.20.1260.100">
    <property type="entry name" value="TspO/MBR protein"/>
    <property type="match status" value="1"/>
</dbReference>
<reference evidence="7 8" key="1">
    <citation type="submission" date="2017-06" db="EMBL/GenBank/DDBJ databases">
        <title>Draft genome sequence of a variant of Elsinoe murrayae.</title>
        <authorList>
            <person name="Cheng Q."/>
        </authorList>
    </citation>
    <scope>NUCLEOTIDE SEQUENCE [LARGE SCALE GENOMIC DNA]</scope>
    <source>
        <strain evidence="7 8">CQ-2017a</strain>
    </source>
</reference>
<sequence>MGYASYRAWQTGMNSFDPRMVLLAEEGATLYTIQLGLNLLWMPLFFGWKRPIEATVDIIALTGVTGYLTYLWGQVDEVASWCMVPYMGWLGFATYLCVGVGYLNDWDLASKERPMSQKKDSTKFTDEKES</sequence>
<evidence type="ECO:0000313" key="7">
    <source>
        <dbReference type="EMBL" id="PNS18564.1"/>
    </source>
</evidence>
<dbReference type="GO" id="GO:0005741">
    <property type="term" value="C:mitochondrial outer membrane"/>
    <property type="evidence" value="ECO:0007669"/>
    <property type="project" value="TreeGrafter"/>
</dbReference>